<keyword evidence="3" id="KW-1185">Reference proteome</keyword>
<gene>
    <name evidence="2" type="primary">orf18</name>
    <name evidence="2" type="ORF">Eudi_ORF18</name>
</gene>
<evidence type="ECO:0000259" key="1">
    <source>
        <dbReference type="Pfam" id="PF00692"/>
    </source>
</evidence>
<reference evidence="2 3" key="1">
    <citation type="journal article" date="2019" name="Viruses">
        <title>Genome Analysis of a Novel Clade II.b Alphabaculovirus Obtained from Artaxa digramma.</title>
        <authorList>
            <person name="Li J."/>
            <person name="Duan X."/>
            <person name="Wang Q."/>
            <person name="Zhang L."/>
            <person name="Deng F."/>
            <person name="Wang H."/>
            <person name="Hu Z."/>
            <person name="Wang M."/>
            <person name="Wang J."/>
        </authorList>
    </citation>
    <scope>NUCLEOTIDE SEQUENCE [LARGE SCALE GENOMIC DNA]</scope>
    <source>
        <strain evidence="2 3">424</strain>
    </source>
</reference>
<proteinExistence type="predicted"/>
<dbReference type="SUPFAM" id="SSF51283">
    <property type="entry name" value="dUTPase-like"/>
    <property type="match status" value="1"/>
</dbReference>
<dbReference type="InterPro" id="IPR036157">
    <property type="entry name" value="dUTPase-like_sf"/>
</dbReference>
<evidence type="ECO:0000313" key="3">
    <source>
        <dbReference type="Proteomes" id="UP000830275"/>
    </source>
</evidence>
<evidence type="ECO:0000313" key="2">
    <source>
        <dbReference type="EMBL" id="QHB21677.1"/>
    </source>
</evidence>
<name>A0AAE6R7Q4_9ABAC</name>
<accession>A0AAE6R7Q4</accession>
<organism evidence="2 3">
    <name type="scientific">Artaxa digramma nucleopolyhedrovirus</name>
    <dbReference type="NCBI Taxonomy" id="3070910"/>
    <lineage>
        <taxon>Viruses</taxon>
        <taxon>Viruses incertae sedis</taxon>
        <taxon>Naldaviricetes</taxon>
        <taxon>Lefavirales</taxon>
        <taxon>Baculoviridae</taxon>
        <taxon>Alphabaculovirus</taxon>
        <taxon>Alphabaculovirus ardigrammae</taxon>
    </lineage>
</organism>
<sequence length="391" mass="46512">MYFFFSNKDYNIEADEFCNIDTGFECYVNFNCIVVIKKENNKINVMENILTSVDMDSMYNVNVIVHNNTNKKITIRKGDSVAQLLCLKSKRLFNHYTEMTCGDDKNIIFKNYVYLPKCEYNFVTNMQNYNELSKICLKMHKYSKNSLIVKLNNIYIDFLLNESNNHKDMFPFAMLFNTMIHHQMKIETFKMIFNLIEKCQWLKNAVIVIGIPIEPNNYIVKNCKKIQNYLTAPLVKKYREIYKMFALHFNYKIRYNYYFTKNIDVLSENIFNNTLSNFETIYKDINVEDDIDSDNDFEDSEDSDDSDDSIYRLYKNTNIIINEINQNKTFDEKINKNLNFEEKNKNNDDLPIAETENFSISIEENFNKNNDDLLIAETENFSISIEEINKF</sequence>
<dbReference type="EMBL" id="MN233792">
    <property type="protein sequence ID" value="QHB21677.1"/>
    <property type="molecule type" value="Genomic_DNA"/>
</dbReference>
<dbReference type="Gene3D" id="2.70.40.10">
    <property type="match status" value="1"/>
</dbReference>
<feature type="domain" description="dUTPase-like" evidence="1">
    <location>
        <begin position="52"/>
        <end position="91"/>
    </location>
</feature>
<protein>
    <submittedName>
        <fullName evidence="2">Orf18</fullName>
    </submittedName>
</protein>
<dbReference type="InterPro" id="IPR029054">
    <property type="entry name" value="dUTPase-like"/>
</dbReference>
<dbReference type="Pfam" id="PF00692">
    <property type="entry name" value="dUTPase"/>
    <property type="match status" value="1"/>
</dbReference>
<dbReference type="Proteomes" id="UP000830275">
    <property type="component" value="Segment"/>
</dbReference>